<feature type="chain" id="PRO_5037169944" description="DUF2066 domain-containing protein" evidence="1">
    <location>
        <begin position="24"/>
        <end position="207"/>
    </location>
</feature>
<sequence>MWRRTVLAAAAAAVALARPGTLATASAQGAGFTVSGIAAEATAETAIAARERAIAAGLRSAWLALLAREAPAEEARLGAVSADELERLVESYEVENERLGATRYAATLTVNFRPDRVRSLLAATPGRAPAARLEVAAPLQGVNDWVELRRRLANAPAVGGYELLSLSRREARLALSLPGGAAGAAALEQAGLRLADGPTGPVLTLMP</sequence>
<keyword evidence="1" id="KW-0732">Signal</keyword>
<protein>
    <recommendedName>
        <fullName evidence="4">DUF2066 domain-containing protein</fullName>
    </recommendedName>
</protein>
<reference evidence="2" key="1">
    <citation type="submission" date="2021-06" db="EMBL/GenBank/DDBJ databases">
        <title>Elioraea tepida, sp. nov., a moderately thermophilic aerobic anoxygenic phototrophic bacterium isolated from an alkaline siliceous hot spring mat community in Yellowstone National Park, WY, USA.</title>
        <authorList>
            <person name="Saini M.K."/>
            <person name="Yoshida S."/>
            <person name="Sebastian A."/>
            <person name="Hirose S."/>
            <person name="Hara E."/>
            <person name="Tamaki H."/>
            <person name="Soulier N.T."/>
            <person name="Albert I."/>
            <person name="Hanada S."/>
            <person name="Bryant D.A."/>
            <person name="Tank M."/>
        </authorList>
    </citation>
    <scope>NUCLEOTIDE SEQUENCE</scope>
    <source>
        <strain evidence="2">MS-P2</strain>
    </source>
</reference>
<organism evidence="2 3">
    <name type="scientific">Elioraea tepida</name>
    <dbReference type="NCBI Taxonomy" id="2843330"/>
    <lineage>
        <taxon>Bacteria</taxon>
        <taxon>Pseudomonadati</taxon>
        <taxon>Pseudomonadota</taxon>
        <taxon>Alphaproteobacteria</taxon>
        <taxon>Acetobacterales</taxon>
        <taxon>Elioraeaceae</taxon>
        <taxon>Elioraea</taxon>
    </lineage>
</organism>
<name>A0A975TZI4_9PROT</name>
<keyword evidence="3" id="KW-1185">Reference proteome</keyword>
<accession>A0A975TZI4</accession>
<dbReference type="EMBL" id="CP076448">
    <property type="protein sequence ID" value="QXM23450.1"/>
    <property type="molecule type" value="Genomic_DNA"/>
</dbReference>
<evidence type="ECO:0000313" key="2">
    <source>
        <dbReference type="EMBL" id="QXM23450.1"/>
    </source>
</evidence>
<evidence type="ECO:0000313" key="3">
    <source>
        <dbReference type="Proteomes" id="UP000694001"/>
    </source>
</evidence>
<dbReference type="Proteomes" id="UP000694001">
    <property type="component" value="Chromosome"/>
</dbReference>
<proteinExistence type="predicted"/>
<evidence type="ECO:0000256" key="1">
    <source>
        <dbReference type="SAM" id="SignalP"/>
    </source>
</evidence>
<dbReference type="AlphaFoldDB" id="A0A975TZI4"/>
<feature type="signal peptide" evidence="1">
    <location>
        <begin position="1"/>
        <end position="23"/>
    </location>
</feature>
<gene>
    <name evidence="2" type="ORF">KO353_08875</name>
</gene>
<dbReference type="KEGG" id="elio:KO353_08875"/>
<dbReference type="RefSeq" id="WP_218284310.1">
    <property type="nucleotide sequence ID" value="NZ_CP076448.1"/>
</dbReference>
<evidence type="ECO:0008006" key="4">
    <source>
        <dbReference type="Google" id="ProtNLM"/>
    </source>
</evidence>